<dbReference type="Pfam" id="PF24924">
    <property type="entry name" value="DUF7745"/>
    <property type="match status" value="1"/>
</dbReference>
<dbReference type="AlphaFoldDB" id="A0A7J9LLP2"/>
<sequence>MENEFLDKVEDNAAVRIWLEKTQTAILLYYGNLPYLLDIKVDKHLFQALAQIWNPAYSYFTFRKLDLLPIVEEYTALLRCPKIQANKAYSRAVNVPTFIKKLMSIMRMSEQ</sequence>
<evidence type="ECO:0000313" key="2">
    <source>
        <dbReference type="EMBL" id="MBA0859476.1"/>
    </source>
</evidence>
<evidence type="ECO:0000259" key="1">
    <source>
        <dbReference type="Pfam" id="PF24924"/>
    </source>
</evidence>
<proteinExistence type="predicted"/>
<dbReference type="Proteomes" id="UP000593576">
    <property type="component" value="Unassembled WGS sequence"/>
</dbReference>
<comment type="caution">
    <text evidence="2">The sequence shown here is derived from an EMBL/GenBank/DDBJ whole genome shotgun (WGS) entry which is preliminary data.</text>
</comment>
<organism evidence="2 3">
    <name type="scientific">Gossypium schwendimanii</name>
    <name type="common">Cotton</name>
    <dbReference type="NCBI Taxonomy" id="34291"/>
    <lineage>
        <taxon>Eukaryota</taxon>
        <taxon>Viridiplantae</taxon>
        <taxon>Streptophyta</taxon>
        <taxon>Embryophyta</taxon>
        <taxon>Tracheophyta</taxon>
        <taxon>Spermatophyta</taxon>
        <taxon>Magnoliopsida</taxon>
        <taxon>eudicotyledons</taxon>
        <taxon>Gunneridae</taxon>
        <taxon>Pentapetalae</taxon>
        <taxon>rosids</taxon>
        <taxon>malvids</taxon>
        <taxon>Malvales</taxon>
        <taxon>Malvaceae</taxon>
        <taxon>Malvoideae</taxon>
        <taxon>Gossypium</taxon>
    </lineage>
</organism>
<feature type="domain" description="DUF7745" evidence="1">
    <location>
        <begin position="22"/>
        <end position="110"/>
    </location>
</feature>
<dbReference type="PANTHER" id="PTHR48200:SF1">
    <property type="entry name" value="AMINOTRANSFERASE-LIKE PLANT MOBILE DOMAIN-CONTAINING PROTEIN"/>
    <property type="match status" value="1"/>
</dbReference>
<dbReference type="InterPro" id="IPR056647">
    <property type="entry name" value="DUF7745"/>
</dbReference>
<name>A0A7J9LLP2_GOSSC</name>
<evidence type="ECO:0000313" key="3">
    <source>
        <dbReference type="Proteomes" id="UP000593576"/>
    </source>
</evidence>
<dbReference type="PANTHER" id="PTHR48200">
    <property type="entry name" value="PROTEIN, PUTATIVE-RELATED"/>
    <property type="match status" value="1"/>
</dbReference>
<reference evidence="2 3" key="1">
    <citation type="journal article" date="2019" name="Genome Biol. Evol.">
        <title>Insights into the evolution of the New World diploid cottons (Gossypium, subgenus Houzingenia) based on genome sequencing.</title>
        <authorList>
            <person name="Grover C.E."/>
            <person name="Arick M.A. 2nd"/>
            <person name="Thrash A."/>
            <person name="Conover J.L."/>
            <person name="Sanders W.S."/>
            <person name="Peterson D.G."/>
            <person name="Frelichowski J.E."/>
            <person name="Scheffler J.A."/>
            <person name="Scheffler B.E."/>
            <person name="Wendel J.F."/>
        </authorList>
    </citation>
    <scope>NUCLEOTIDE SEQUENCE [LARGE SCALE GENOMIC DNA]</scope>
    <source>
        <strain evidence="2">1</strain>
        <tissue evidence="2">Leaf</tissue>
    </source>
</reference>
<gene>
    <name evidence="2" type="ORF">Goshw_007228</name>
</gene>
<dbReference type="EMBL" id="JABFAF010000007">
    <property type="protein sequence ID" value="MBA0859476.1"/>
    <property type="molecule type" value="Genomic_DNA"/>
</dbReference>
<accession>A0A7J9LLP2</accession>
<protein>
    <recommendedName>
        <fullName evidence="1">DUF7745 domain-containing protein</fullName>
    </recommendedName>
</protein>
<keyword evidence="3" id="KW-1185">Reference proteome</keyword>
<dbReference type="OrthoDB" id="979227at2759"/>